<evidence type="ECO:0000256" key="5">
    <source>
        <dbReference type="ARBA" id="ARBA00023014"/>
    </source>
</evidence>
<keyword evidence="5" id="KW-0411">Iron-sulfur</keyword>
<evidence type="ECO:0000256" key="3">
    <source>
        <dbReference type="ARBA" id="ARBA00022723"/>
    </source>
</evidence>
<dbReference type="InterPro" id="IPR006638">
    <property type="entry name" value="Elp3/MiaA/NifB-like_rSAM"/>
</dbReference>
<dbReference type="SUPFAM" id="SSF102114">
    <property type="entry name" value="Radical SAM enzymes"/>
    <property type="match status" value="1"/>
</dbReference>
<reference evidence="7 8" key="1">
    <citation type="journal article" date="2016" name="Nat. Commun.">
        <title>Thousands of microbial genomes shed light on interconnected biogeochemical processes in an aquifer system.</title>
        <authorList>
            <person name="Anantharaman K."/>
            <person name="Brown C.T."/>
            <person name="Hug L.A."/>
            <person name="Sharon I."/>
            <person name="Castelle C.J."/>
            <person name="Probst A.J."/>
            <person name="Thomas B.C."/>
            <person name="Singh A."/>
            <person name="Wilkins M.J."/>
            <person name="Karaoz U."/>
            <person name="Brodie E.L."/>
            <person name="Williams K.H."/>
            <person name="Hubbard S.S."/>
            <person name="Banfield J.F."/>
        </authorList>
    </citation>
    <scope>NUCLEOTIDE SEQUENCE [LARGE SCALE GENOMIC DNA]</scope>
</reference>
<dbReference type="AlphaFoldDB" id="A0A1F4TND6"/>
<proteinExistence type="predicted"/>
<comment type="caution">
    <text evidence="7">The sequence shown here is derived from an EMBL/GenBank/DDBJ whole genome shotgun (WGS) entry which is preliminary data.</text>
</comment>
<keyword evidence="2" id="KW-0949">S-adenosyl-L-methionine</keyword>
<comment type="cofactor">
    <cofactor evidence="1">
        <name>[4Fe-4S] cluster</name>
        <dbReference type="ChEBI" id="CHEBI:49883"/>
    </cofactor>
</comment>
<evidence type="ECO:0000256" key="2">
    <source>
        <dbReference type="ARBA" id="ARBA00022691"/>
    </source>
</evidence>
<organism evidence="7 8">
    <name type="scientific">candidate division WOR-1 bacterium RIFOXYC2_FULL_41_25</name>
    <dbReference type="NCBI Taxonomy" id="1802586"/>
    <lineage>
        <taxon>Bacteria</taxon>
        <taxon>Bacillati</taxon>
        <taxon>Saganbacteria</taxon>
    </lineage>
</organism>
<dbReference type="InterPro" id="IPR051198">
    <property type="entry name" value="BchE-like"/>
</dbReference>
<evidence type="ECO:0000256" key="1">
    <source>
        <dbReference type="ARBA" id="ARBA00001966"/>
    </source>
</evidence>
<accession>A0A1F4TND6</accession>
<sequence>MRTNQNLRVHLFNLRGDQQYRGAHAGKNNLALETIRVGLNEQGFYSLSFVPNRPIESGRPEDIWRAVLPQLEASVHSDRLNIFAFSVNTHDYYKLPPLIARLKENFPGALFVAGGPHFVREQLVDASGKPYRDTVQIGLDDGLDVVFTGHCQSFIEFICRYAAKIGEAEARGLFHSKNRDQIVGVKRSVYPRLLSVPRLKFAEGNGIIETITENACSHGCGICSANKGRLGFTRKVLYKSLLEMVEAVQYGHIGFYNINTFLRKNPLLLELLEKIEAPGDFITTKNASFDPSLLLDPGALATIKRAINIGFNDFFVGAETASPRIAQLIGIRGHRGKIKDKACLEAEEKALINFIELLKRQLGNPLCYFRVTLSYVITPFETATSIQRMFDQMERYLSLASDELDIAANVIPLAPFPGTQVRRDFVHLLEDPERFRFFDYDYYWDWKNDLGQQLHLLDQFAQRGMDRYRRGNVAEAATVNRALMEEAFSDQQRLASAEQREHLFDDLTA</sequence>
<dbReference type="SFLD" id="SFLDS00029">
    <property type="entry name" value="Radical_SAM"/>
    <property type="match status" value="1"/>
</dbReference>
<dbReference type="EMBL" id="MEUI01000031">
    <property type="protein sequence ID" value="OGC33563.1"/>
    <property type="molecule type" value="Genomic_DNA"/>
</dbReference>
<dbReference type="InterPro" id="IPR058240">
    <property type="entry name" value="rSAM_sf"/>
</dbReference>
<evidence type="ECO:0000256" key="4">
    <source>
        <dbReference type="ARBA" id="ARBA00023004"/>
    </source>
</evidence>
<evidence type="ECO:0000259" key="6">
    <source>
        <dbReference type="SMART" id="SM00729"/>
    </source>
</evidence>
<keyword evidence="3" id="KW-0479">Metal-binding</keyword>
<keyword evidence="4" id="KW-0408">Iron</keyword>
<dbReference type="InterPro" id="IPR007197">
    <property type="entry name" value="rSAM"/>
</dbReference>
<dbReference type="PANTHER" id="PTHR43409">
    <property type="entry name" value="ANAEROBIC MAGNESIUM-PROTOPORPHYRIN IX MONOMETHYL ESTER CYCLASE-RELATED"/>
    <property type="match status" value="1"/>
</dbReference>
<dbReference type="SFLD" id="SFLDG01082">
    <property type="entry name" value="B12-binding_domain_containing"/>
    <property type="match status" value="1"/>
</dbReference>
<dbReference type="GO" id="GO:0051536">
    <property type="term" value="F:iron-sulfur cluster binding"/>
    <property type="evidence" value="ECO:0007669"/>
    <property type="project" value="UniProtKB-KW"/>
</dbReference>
<dbReference type="SMART" id="SM00729">
    <property type="entry name" value="Elp3"/>
    <property type="match status" value="1"/>
</dbReference>
<name>A0A1F4TND6_UNCSA</name>
<dbReference type="Proteomes" id="UP000177309">
    <property type="component" value="Unassembled WGS sequence"/>
</dbReference>
<dbReference type="GO" id="GO:0003824">
    <property type="term" value="F:catalytic activity"/>
    <property type="evidence" value="ECO:0007669"/>
    <property type="project" value="InterPro"/>
</dbReference>
<dbReference type="GO" id="GO:0046872">
    <property type="term" value="F:metal ion binding"/>
    <property type="evidence" value="ECO:0007669"/>
    <property type="project" value="UniProtKB-KW"/>
</dbReference>
<feature type="domain" description="Elp3/MiaA/NifB-like radical SAM core" evidence="6">
    <location>
        <begin position="206"/>
        <end position="440"/>
    </location>
</feature>
<protein>
    <recommendedName>
        <fullName evidence="6">Elp3/MiaA/NifB-like radical SAM core domain-containing protein</fullName>
    </recommendedName>
</protein>
<gene>
    <name evidence="7" type="ORF">A2462_02635</name>
</gene>
<evidence type="ECO:0000313" key="7">
    <source>
        <dbReference type="EMBL" id="OGC33563.1"/>
    </source>
</evidence>
<evidence type="ECO:0000313" key="8">
    <source>
        <dbReference type="Proteomes" id="UP000177309"/>
    </source>
</evidence>